<evidence type="ECO:0000313" key="14">
    <source>
        <dbReference type="Proteomes" id="UP000440732"/>
    </source>
</evidence>
<evidence type="ECO:0000313" key="12">
    <source>
        <dbReference type="Proteomes" id="UP000437068"/>
    </source>
</evidence>
<dbReference type="Proteomes" id="UP000488956">
    <property type="component" value="Unassembled WGS sequence"/>
</dbReference>
<dbReference type="Proteomes" id="UP000433483">
    <property type="component" value="Unassembled WGS sequence"/>
</dbReference>
<evidence type="ECO:0000313" key="16">
    <source>
        <dbReference type="Proteomes" id="UP000460718"/>
    </source>
</evidence>
<dbReference type="Proteomes" id="UP000440732">
    <property type="component" value="Unassembled WGS sequence"/>
</dbReference>
<dbReference type="EMBL" id="QXFW01002028">
    <property type="protein sequence ID" value="KAE8982919.1"/>
    <property type="molecule type" value="Genomic_DNA"/>
</dbReference>
<organism evidence="7 13">
    <name type="scientific">Phytophthora fragariae</name>
    <dbReference type="NCBI Taxonomy" id="53985"/>
    <lineage>
        <taxon>Eukaryota</taxon>
        <taxon>Sar</taxon>
        <taxon>Stramenopiles</taxon>
        <taxon>Oomycota</taxon>
        <taxon>Peronosporomycetes</taxon>
        <taxon>Peronosporales</taxon>
        <taxon>Peronosporaceae</taxon>
        <taxon>Phytophthora</taxon>
    </lineage>
</organism>
<dbReference type="Proteomes" id="UP000441208">
    <property type="component" value="Unassembled WGS sequence"/>
</dbReference>
<evidence type="ECO:0000313" key="3">
    <source>
        <dbReference type="EMBL" id="KAE9080428.1"/>
    </source>
</evidence>
<dbReference type="Proteomes" id="UP000440367">
    <property type="component" value="Unassembled WGS sequence"/>
</dbReference>
<sequence length="132" mass="14091">MQFDGGVKVVPCSMGCEAASIAVHPLNDGGLLYGVEEIEQPVSVAKSCGAITLQISDTTIERVFPHLLNDESMAQPLVSKTYSFTFMLIAVRASVASSRPSRLSTSRHLSWACCRGPDPFVTIKMLDAADGS</sequence>
<dbReference type="Proteomes" id="UP000437068">
    <property type="component" value="Unassembled WGS sequence"/>
</dbReference>
<dbReference type="EMBL" id="QXGA01002024">
    <property type="protein sequence ID" value="KAE9105358.1"/>
    <property type="molecule type" value="Genomic_DNA"/>
</dbReference>
<evidence type="ECO:0000313" key="11">
    <source>
        <dbReference type="Proteomes" id="UP000433483"/>
    </source>
</evidence>
<proteinExistence type="predicted"/>
<dbReference type="OrthoDB" id="10303421at2759"/>
<evidence type="ECO:0000313" key="5">
    <source>
        <dbReference type="EMBL" id="KAE9106269.1"/>
    </source>
</evidence>
<dbReference type="EMBL" id="QXGC01001520">
    <property type="protein sequence ID" value="KAE9201241.1"/>
    <property type="molecule type" value="Genomic_DNA"/>
</dbReference>
<evidence type="ECO:0000313" key="1">
    <source>
        <dbReference type="EMBL" id="KAE8930990.1"/>
    </source>
</evidence>
<evidence type="ECO:0000313" key="7">
    <source>
        <dbReference type="EMBL" id="KAE9194283.1"/>
    </source>
</evidence>
<name>A0A6A3X8C0_9STRA</name>
<dbReference type="EMBL" id="QXGD01002061">
    <property type="protein sequence ID" value="KAE9194283.1"/>
    <property type="molecule type" value="Genomic_DNA"/>
</dbReference>
<accession>A0A6A3X8C0</accession>
<evidence type="ECO:0000313" key="15">
    <source>
        <dbReference type="Proteomes" id="UP000441208"/>
    </source>
</evidence>
<evidence type="ECO:0000313" key="9">
    <source>
        <dbReference type="EMBL" id="KAE9285699.1"/>
    </source>
</evidence>
<dbReference type="Proteomes" id="UP000460718">
    <property type="component" value="Unassembled WGS sequence"/>
</dbReference>
<dbReference type="EMBL" id="QXFX01002125">
    <property type="protein sequence ID" value="KAE9080428.1"/>
    <property type="molecule type" value="Genomic_DNA"/>
</dbReference>
<keyword evidence="11" id="KW-1185">Reference proteome</keyword>
<evidence type="ECO:0000313" key="2">
    <source>
        <dbReference type="EMBL" id="KAE8982919.1"/>
    </source>
</evidence>
<reference evidence="10 11" key="1">
    <citation type="submission" date="2018-08" db="EMBL/GenBank/DDBJ databases">
        <title>Genomic investigation of the strawberry pathogen Phytophthora fragariae indicates pathogenicity is determined by transcriptional variation in three key races.</title>
        <authorList>
            <person name="Adams T.M."/>
            <person name="Armitage A.D."/>
            <person name="Sobczyk M.K."/>
            <person name="Bates H.J."/>
            <person name="Dunwell J.M."/>
            <person name="Nellist C.F."/>
            <person name="Harrison R.J."/>
        </authorList>
    </citation>
    <scope>NUCLEOTIDE SEQUENCE [LARGE SCALE GENOMIC DNA]</scope>
    <source>
        <strain evidence="9 12">A4</strain>
        <strain evidence="7 13">BC-1</strain>
        <strain evidence="8 17">BC-23</strain>
        <strain evidence="6 11">NOV-27</strain>
        <strain evidence="4 14">NOV-5</strain>
        <strain evidence="5 15">NOV-71</strain>
        <strain evidence="1 10">NOV-9</strain>
        <strain evidence="3 18">ONT-3</strain>
        <strain evidence="2 16">SCRP245</strain>
    </source>
</reference>
<dbReference type="AlphaFoldDB" id="A0A6A3X8C0"/>
<dbReference type="EMBL" id="QXGF01001301">
    <property type="protein sequence ID" value="KAE8930990.1"/>
    <property type="molecule type" value="Genomic_DNA"/>
</dbReference>
<protein>
    <submittedName>
        <fullName evidence="7">Uncharacterized protein</fullName>
    </submittedName>
</protein>
<evidence type="ECO:0000313" key="17">
    <source>
        <dbReference type="Proteomes" id="UP000476176"/>
    </source>
</evidence>
<dbReference type="EMBL" id="QXGE01002022">
    <property type="protein sequence ID" value="KAE9285699.1"/>
    <property type="molecule type" value="Genomic_DNA"/>
</dbReference>
<evidence type="ECO:0000313" key="8">
    <source>
        <dbReference type="EMBL" id="KAE9201241.1"/>
    </source>
</evidence>
<dbReference type="EMBL" id="QXGB01002122">
    <property type="protein sequence ID" value="KAE9181321.1"/>
    <property type="molecule type" value="Genomic_DNA"/>
</dbReference>
<dbReference type="Proteomes" id="UP000476176">
    <property type="component" value="Unassembled WGS sequence"/>
</dbReference>
<evidence type="ECO:0000313" key="18">
    <source>
        <dbReference type="Proteomes" id="UP000488956"/>
    </source>
</evidence>
<dbReference type="EMBL" id="QXFZ01000742">
    <property type="protein sequence ID" value="KAE9106269.1"/>
    <property type="molecule type" value="Genomic_DNA"/>
</dbReference>
<evidence type="ECO:0000313" key="6">
    <source>
        <dbReference type="EMBL" id="KAE9181321.1"/>
    </source>
</evidence>
<gene>
    <name evidence="9" type="ORF">PF001_g21789</name>
    <name evidence="7" type="ORF">PF002_g23650</name>
    <name evidence="8" type="ORF">PF004_g18770</name>
    <name evidence="6" type="ORF">PF005_g22933</name>
    <name evidence="4" type="ORF">PF006_g21667</name>
    <name evidence="5" type="ORF">PF007_g13464</name>
    <name evidence="1" type="ORF">PF009_g18935</name>
    <name evidence="3" type="ORF">PF010_g22390</name>
    <name evidence="2" type="ORF">PF011_g21412</name>
</gene>
<dbReference type="Proteomes" id="UP000429523">
    <property type="component" value="Unassembled WGS sequence"/>
</dbReference>
<evidence type="ECO:0000313" key="13">
    <source>
        <dbReference type="Proteomes" id="UP000440367"/>
    </source>
</evidence>
<comment type="caution">
    <text evidence="7">The sequence shown here is derived from an EMBL/GenBank/DDBJ whole genome shotgun (WGS) entry which is preliminary data.</text>
</comment>
<evidence type="ECO:0000313" key="4">
    <source>
        <dbReference type="EMBL" id="KAE9105358.1"/>
    </source>
</evidence>
<evidence type="ECO:0000313" key="10">
    <source>
        <dbReference type="Proteomes" id="UP000429523"/>
    </source>
</evidence>